<keyword evidence="1" id="KW-0472">Membrane</keyword>
<evidence type="ECO:0000256" key="1">
    <source>
        <dbReference type="SAM" id="Phobius"/>
    </source>
</evidence>
<feature type="transmembrane region" description="Helical" evidence="1">
    <location>
        <begin position="94"/>
        <end position="113"/>
    </location>
</feature>
<evidence type="ECO:0000313" key="3">
    <source>
        <dbReference type="Proteomes" id="UP001596074"/>
    </source>
</evidence>
<keyword evidence="1" id="KW-1133">Transmembrane helix</keyword>
<dbReference type="RefSeq" id="WP_378282549.1">
    <property type="nucleotide sequence ID" value="NZ_JBHSON010000018.1"/>
</dbReference>
<protein>
    <recommendedName>
        <fullName evidence="4">SseB family protein</fullName>
    </recommendedName>
</protein>
<comment type="caution">
    <text evidence="2">The sequence shown here is derived from an EMBL/GenBank/DDBJ whole genome shotgun (WGS) entry which is preliminary data.</text>
</comment>
<keyword evidence="3" id="KW-1185">Reference proteome</keyword>
<sequence>MTTTPPTAARRLPAQAGVLIGGFGSLFLIFLCALPWMWWRLDMALAVGEEDAPAPLHPGLILGWAILVGGLTAGAGAVLCLPRFFRRAPGLGPLMIFSWVFVSLVSQGTFTGLHPSLYDTMREPDSWRNSDTGTDPDVLAGRVDRLLVDALSAAPGTVVSARPAFAGQGRKTGESFGLRAGGVIVPAKGQEPAGWEALESWLAHRLTRLSDKAAAGGAAFKLDEDIVVELQMSDTRDLFSLTISTPKLDRRFTGNRQRTPGDAATAAQVVAMARTLDPKAAPAMPQGATTIPCSGSAGRATIYSAQDDLSEPVSSTLLVKGSAALTGGSGRRGTLTHITDFGARIAVGTIDGLHVGVHAGDIVSVFQRCR</sequence>
<name>A0ABW0ZX37_9ACTN</name>
<organism evidence="2 3">
    <name type="scientific">Actinomadura rugatobispora</name>
    <dbReference type="NCBI Taxonomy" id="1994"/>
    <lineage>
        <taxon>Bacteria</taxon>
        <taxon>Bacillati</taxon>
        <taxon>Actinomycetota</taxon>
        <taxon>Actinomycetes</taxon>
        <taxon>Streptosporangiales</taxon>
        <taxon>Thermomonosporaceae</taxon>
        <taxon>Actinomadura</taxon>
    </lineage>
</organism>
<evidence type="ECO:0000313" key="2">
    <source>
        <dbReference type="EMBL" id="MFC5746928.1"/>
    </source>
</evidence>
<gene>
    <name evidence="2" type="ORF">ACFPZN_14975</name>
</gene>
<reference evidence="3" key="1">
    <citation type="journal article" date="2019" name="Int. J. Syst. Evol. Microbiol.">
        <title>The Global Catalogue of Microorganisms (GCM) 10K type strain sequencing project: providing services to taxonomists for standard genome sequencing and annotation.</title>
        <authorList>
            <consortium name="The Broad Institute Genomics Platform"/>
            <consortium name="The Broad Institute Genome Sequencing Center for Infectious Disease"/>
            <person name="Wu L."/>
            <person name="Ma J."/>
        </authorList>
    </citation>
    <scope>NUCLEOTIDE SEQUENCE [LARGE SCALE GENOMIC DNA]</scope>
    <source>
        <strain evidence="3">KCTC 42087</strain>
    </source>
</reference>
<evidence type="ECO:0008006" key="4">
    <source>
        <dbReference type="Google" id="ProtNLM"/>
    </source>
</evidence>
<accession>A0ABW0ZX37</accession>
<feature type="transmembrane region" description="Helical" evidence="1">
    <location>
        <begin position="59"/>
        <end position="82"/>
    </location>
</feature>
<proteinExistence type="predicted"/>
<dbReference type="Proteomes" id="UP001596074">
    <property type="component" value="Unassembled WGS sequence"/>
</dbReference>
<feature type="transmembrane region" description="Helical" evidence="1">
    <location>
        <begin position="12"/>
        <end position="39"/>
    </location>
</feature>
<dbReference type="EMBL" id="JBHSON010000018">
    <property type="protein sequence ID" value="MFC5746928.1"/>
    <property type="molecule type" value="Genomic_DNA"/>
</dbReference>
<keyword evidence="1" id="KW-0812">Transmembrane</keyword>